<name>A0A813ECD1_POLGL</name>
<reference evidence="2" key="1">
    <citation type="submission" date="2021-02" db="EMBL/GenBank/DDBJ databases">
        <authorList>
            <person name="Dougan E. K."/>
            <person name="Rhodes N."/>
            <person name="Thang M."/>
            <person name="Chan C."/>
        </authorList>
    </citation>
    <scope>NUCLEOTIDE SEQUENCE</scope>
</reference>
<feature type="region of interest" description="Disordered" evidence="1">
    <location>
        <begin position="464"/>
        <end position="487"/>
    </location>
</feature>
<dbReference type="CDD" id="cd09272">
    <property type="entry name" value="RNase_HI_RT_Ty1"/>
    <property type="match status" value="1"/>
</dbReference>
<dbReference type="AlphaFoldDB" id="A0A813ECD1"/>
<keyword evidence="3" id="KW-1185">Reference proteome</keyword>
<protein>
    <recommendedName>
        <fullName evidence="4">Integrase catalytic domain-containing protein</fullName>
    </recommendedName>
</protein>
<dbReference type="EMBL" id="CAJNNV010008713">
    <property type="protein sequence ID" value="CAE8596562.1"/>
    <property type="molecule type" value="Genomic_DNA"/>
</dbReference>
<dbReference type="OrthoDB" id="423906at2759"/>
<gene>
    <name evidence="2" type="ORF">PGLA1383_LOCUS15025</name>
</gene>
<accession>A0A813ECD1</accession>
<proteinExistence type="predicted"/>
<evidence type="ECO:0000313" key="3">
    <source>
        <dbReference type="Proteomes" id="UP000654075"/>
    </source>
</evidence>
<comment type="caution">
    <text evidence="2">The sequence shown here is derived from an EMBL/GenBank/DDBJ whole genome shotgun (WGS) entry which is preliminary data.</text>
</comment>
<organism evidence="2 3">
    <name type="scientific">Polarella glacialis</name>
    <name type="common">Dinoflagellate</name>
    <dbReference type="NCBI Taxonomy" id="89957"/>
    <lineage>
        <taxon>Eukaryota</taxon>
        <taxon>Sar</taxon>
        <taxon>Alveolata</taxon>
        <taxon>Dinophyceae</taxon>
        <taxon>Suessiales</taxon>
        <taxon>Suessiaceae</taxon>
        <taxon>Polarella</taxon>
    </lineage>
</organism>
<feature type="compositionally biased region" description="Acidic residues" evidence="1">
    <location>
        <begin position="18"/>
        <end position="30"/>
    </location>
</feature>
<dbReference type="PANTHER" id="PTHR11439">
    <property type="entry name" value="GAG-POL-RELATED RETROTRANSPOSON"/>
    <property type="match status" value="1"/>
</dbReference>
<evidence type="ECO:0000256" key="1">
    <source>
        <dbReference type="SAM" id="MobiDB-lite"/>
    </source>
</evidence>
<evidence type="ECO:0008006" key="4">
    <source>
        <dbReference type="Google" id="ProtNLM"/>
    </source>
</evidence>
<dbReference type="PANTHER" id="PTHR11439:SF509">
    <property type="entry name" value="RNA-DIRECTED DNA POLYMERASE"/>
    <property type="match status" value="1"/>
</dbReference>
<feature type="region of interest" description="Disordered" evidence="1">
    <location>
        <begin position="1"/>
        <end position="50"/>
    </location>
</feature>
<sequence>MPDDDDEPGLVAEPGDIVVDEAEDMSEGEEASLQRREGASLPSPSDPTKAEREFHNLTHLPHRSWCAHCTRGRGVARDHKNLRAAAERDVPLIAVDYLFLGAQDSETTMPIIVLNTASRRVSAHAVPAKGPGDYAVKQLVHDITLLGLRRFVFKSDGEAAILALKAAAAAALPDCEVVPEEALVGHSQSNGEAEIANRAVSGTTRTMLDALRTNYGRDIPSKHPILKWLVQWSAQCLTRFQVSSDGKTAWQRERGRPWRRALPEFGESVEYIPIRASGGRQNKLEPRTKPGIFLGLRESNSELMIGTPGGVVRSSTVFRRPLSTRWDAAALASMQGVPWAPTPRGPVPALIGDDLPVIQGANSGTAAGREEDKAITPPSFHQQPRAYLPKTLYLRQSDFNRHGFSRDCRGCAVMEAGGTWRALHSEGCKQRMAALLSEEVEEVGRLQRSSQRQTDYFAEQLERDDAKRAKQHNHPTTTATTTTEVLNDASMGNAVAASREDDSEMLDQQQTNMQGTVAEPSELQPALTSEGGENSPAVFVDEAMVSAVWAKFVNMNLIESGPVNQQADDTGEFLYPDVYDQVTGRTLEPGLLAKARSEELGYIRKYGVYRKVPFEQAKARTGRPPIRTKWVDLDKGDAEHPAYRSRRVAMEVKKSWQATAFAGTPPLEALRFLCSLATSLSAENTEADPLCLSFLDITRAHFRAPATRELYVEIADEDQVAGEPRMCGELLMSMYGTQDAAQNWERHYTRFLVGLGFVAGMGSACLFVHTARGIRIDVHGDDFTSLGRENELLWLEAEFKKEFEVKTQGILGPKPHHSKSARVLGRLVTFTDQGLEYEADPRHAEIMVAECGLAFPGRAITPGVNRPLQEKASAKLTAADATAYRSISMRGQYLSTDRPDISFSTKELARSLQQPDEEDWRALERLCSYLSAHPRLVWHFDWQQQPEHFAMFTDSDDAGCLKTRSSTSSGHLVHGQHLLKRYSSTQKQLSLSSGESEFYATVKAASVGLGAVNMAEDLGFSLGCAIGSDASASISLTSRIGHGKTKHIHRNFLWIQQRVREGLLTIFKVGTADNPSDLGTKHLSQQVMQHLLSLLNLHFATGHNTLALKAQLG</sequence>
<dbReference type="OMA" id="RDIPSKH"/>
<evidence type="ECO:0000313" key="2">
    <source>
        <dbReference type="EMBL" id="CAE8596562.1"/>
    </source>
</evidence>
<dbReference type="Proteomes" id="UP000654075">
    <property type="component" value="Unassembled WGS sequence"/>
</dbReference>